<dbReference type="GeneID" id="19404139"/>
<organism evidence="3 4">
    <name type="scientific">Exserohilum turcicum (strain 28A)</name>
    <name type="common">Northern leaf blight fungus</name>
    <name type="synonym">Setosphaeria turcica</name>
    <dbReference type="NCBI Taxonomy" id="671987"/>
    <lineage>
        <taxon>Eukaryota</taxon>
        <taxon>Fungi</taxon>
        <taxon>Dikarya</taxon>
        <taxon>Ascomycota</taxon>
        <taxon>Pezizomycotina</taxon>
        <taxon>Dothideomycetes</taxon>
        <taxon>Pleosporomycetidae</taxon>
        <taxon>Pleosporales</taxon>
        <taxon>Pleosporineae</taxon>
        <taxon>Pleosporaceae</taxon>
        <taxon>Exserohilum</taxon>
    </lineage>
</organism>
<dbReference type="HOGENOM" id="CLU_1210440_0_0_1"/>
<keyword evidence="4" id="KW-1185">Reference proteome</keyword>
<accession>R0KSZ5</accession>
<feature type="compositionally biased region" description="Low complexity" evidence="1">
    <location>
        <begin position="101"/>
        <end position="110"/>
    </location>
</feature>
<dbReference type="RefSeq" id="XP_008021305.1">
    <property type="nucleotide sequence ID" value="XM_008023114.1"/>
</dbReference>
<dbReference type="eggNOG" id="ENOG502SWRX">
    <property type="taxonomic scope" value="Eukaryota"/>
</dbReference>
<evidence type="ECO:0000256" key="2">
    <source>
        <dbReference type="SAM" id="Phobius"/>
    </source>
</evidence>
<sequence>MVGIPIFFKSLTVSEVVSSSEEAPYCFRYALSSSRGATDTYYSYGCATTSDDILLLDSATNAEVKTKQADPTQQGGVANPLSSSPVSIPGVGTPSDPTIGSSTPSQSSSSKSILSTTAIVVIALVGAVILIVGLVVGCCCWRRKRRQHANRIRPNNTYVPHYEPTVTQGPGSTYEPTVMQGPGPSRIRLWNNNTPLGASPDVDPSETGSQWGGPSAYTERRPMNTVYEH</sequence>
<keyword evidence="2" id="KW-1133">Transmembrane helix</keyword>
<evidence type="ECO:0000256" key="1">
    <source>
        <dbReference type="SAM" id="MobiDB-lite"/>
    </source>
</evidence>
<dbReference type="STRING" id="671987.R0KSZ5"/>
<keyword evidence="2" id="KW-0812">Transmembrane</keyword>
<reference evidence="3 4" key="2">
    <citation type="journal article" date="2013" name="PLoS Genet.">
        <title>Comparative genome structure, secondary metabolite, and effector coding capacity across Cochliobolus pathogens.</title>
        <authorList>
            <person name="Condon B.J."/>
            <person name="Leng Y."/>
            <person name="Wu D."/>
            <person name="Bushley K.E."/>
            <person name="Ohm R.A."/>
            <person name="Otillar R."/>
            <person name="Martin J."/>
            <person name="Schackwitz W."/>
            <person name="Grimwood J."/>
            <person name="MohdZainudin N."/>
            <person name="Xue C."/>
            <person name="Wang R."/>
            <person name="Manning V.A."/>
            <person name="Dhillon B."/>
            <person name="Tu Z.J."/>
            <person name="Steffenson B.J."/>
            <person name="Salamov A."/>
            <person name="Sun H."/>
            <person name="Lowry S."/>
            <person name="LaButti K."/>
            <person name="Han J."/>
            <person name="Copeland A."/>
            <person name="Lindquist E."/>
            <person name="Barry K."/>
            <person name="Schmutz J."/>
            <person name="Baker S.E."/>
            <person name="Ciuffetti L.M."/>
            <person name="Grigoriev I.V."/>
            <person name="Zhong S."/>
            <person name="Turgeon B.G."/>
        </authorList>
    </citation>
    <scope>NUCLEOTIDE SEQUENCE [LARGE SCALE GENOMIC DNA]</scope>
    <source>
        <strain evidence="4">28A</strain>
    </source>
</reference>
<evidence type="ECO:0000313" key="4">
    <source>
        <dbReference type="Proteomes" id="UP000016935"/>
    </source>
</evidence>
<gene>
    <name evidence="3" type="ORF">SETTUDRAFT_36434</name>
</gene>
<feature type="transmembrane region" description="Helical" evidence="2">
    <location>
        <begin position="113"/>
        <end position="141"/>
    </location>
</feature>
<dbReference type="EMBL" id="KB908482">
    <property type="protein sequence ID" value="EOA90937.1"/>
    <property type="molecule type" value="Genomic_DNA"/>
</dbReference>
<reference evidence="3 4" key="1">
    <citation type="journal article" date="2012" name="PLoS Pathog.">
        <title>Diverse lifestyles and strategies of plant pathogenesis encoded in the genomes of eighteen Dothideomycetes fungi.</title>
        <authorList>
            <person name="Ohm R.A."/>
            <person name="Feau N."/>
            <person name="Henrissat B."/>
            <person name="Schoch C.L."/>
            <person name="Horwitz B.A."/>
            <person name="Barry K.W."/>
            <person name="Condon B.J."/>
            <person name="Copeland A.C."/>
            <person name="Dhillon B."/>
            <person name="Glaser F."/>
            <person name="Hesse C.N."/>
            <person name="Kosti I."/>
            <person name="LaButti K."/>
            <person name="Lindquist E.A."/>
            <person name="Lucas S."/>
            <person name="Salamov A.A."/>
            <person name="Bradshaw R.E."/>
            <person name="Ciuffetti L."/>
            <person name="Hamelin R.C."/>
            <person name="Kema G.H.J."/>
            <person name="Lawrence C."/>
            <person name="Scott J.A."/>
            <person name="Spatafora J.W."/>
            <person name="Turgeon B.G."/>
            <person name="de Wit P.J.G.M."/>
            <person name="Zhong S."/>
            <person name="Goodwin S.B."/>
            <person name="Grigoriev I.V."/>
        </authorList>
    </citation>
    <scope>NUCLEOTIDE SEQUENCE [LARGE SCALE GENOMIC DNA]</scope>
    <source>
        <strain evidence="4">28A</strain>
    </source>
</reference>
<protein>
    <submittedName>
        <fullName evidence="3">Uncharacterized protein</fullName>
    </submittedName>
</protein>
<dbReference type="AlphaFoldDB" id="R0KSZ5"/>
<evidence type="ECO:0000313" key="3">
    <source>
        <dbReference type="EMBL" id="EOA90937.1"/>
    </source>
</evidence>
<feature type="compositionally biased region" description="Polar residues" evidence="1">
    <location>
        <begin position="65"/>
        <end position="86"/>
    </location>
</feature>
<feature type="region of interest" description="Disordered" evidence="1">
    <location>
        <begin position="193"/>
        <end position="229"/>
    </location>
</feature>
<dbReference type="Proteomes" id="UP000016935">
    <property type="component" value="Unassembled WGS sequence"/>
</dbReference>
<dbReference type="OrthoDB" id="5347452at2759"/>
<feature type="region of interest" description="Disordered" evidence="1">
    <location>
        <begin position="65"/>
        <end position="110"/>
    </location>
</feature>
<feature type="compositionally biased region" description="Basic and acidic residues" evidence="1">
    <location>
        <begin position="218"/>
        <end position="229"/>
    </location>
</feature>
<proteinExistence type="predicted"/>
<name>R0KSZ5_EXST2</name>
<keyword evidence="2" id="KW-0472">Membrane</keyword>